<dbReference type="AlphaFoldDB" id="A0A1Q5TCP4"/>
<comment type="similarity">
    <text evidence="1">Belongs to the FMO family.</text>
</comment>
<dbReference type="SUPFAM" id="SSF51905">
    <property type="entry name" value="FAD/NAD(P)-binding domain"/>
    <property type="match status" value="1"/>
</dbReference>
<dbReference type="Gene3D" id="3.50.50.60">
    <property type="entry name" value="FAD/NAD(P)-binding domain"/>
    <property type="match status" value="1"/>
</dbReference>
<keyword evidence="3" id="KW-0274">FAD</keyword>
<dbReference type="GO" id="GO:0050660">
    <property type="term" value="F:flavin adenine dinucleotide binding"/>
    <property type="evidence" value="ECO:0007669"/>
    <property type="project" value="InterPro"/>
</dbReference>
<evidence type="ECO:0000256" key="4">
    <source>
        <dbReference type="ARBA" id="ARBA00023002"/>
    </source>
</evidence>
<dbReference type="OrthoDB" id="2915840at2759"/>
<gene>
    <name evidence="6" type="ORF">PENSUB_9582</name>
</gene>
<dbReference type="Pfam" id="PF00743">
    <property type="entry name" value="FMO-like"/>
    <property type="match status" value="1"/>
</dbReference>
<accession>A0A1Q5TCP4</accession>
<organism evidence="6 7">
    <name type="scientific">Penicillium subrubescens</name>
    <dbReference type="NCBI Taxonomy" id="1316194"/>
    <lineage>
        <taxon>Eukaryota</taxon>
        <taxon>Fungi</taxon>
        <taxon>Dikarya</taxon>
        <taxon>Ascomycota</taxon>
        <taxon>Pezizomycotina</taxon>
        <taxon>Eurotiomycetes</taxon>
        <taxon>Eurotiomycetidae</taxon>
        <taxon>Eurotiales</taxon>
        <taxon>Aspergillaceae</taxon>
        <taxon>Penicillium</taxon>
    </lineage>
</organism>
<evidence type="ECO:0000256" key="1">
    <source>
        <dbReference type="ARBA" id="ARBA00009183"/>
    </source>
</evidence>
<name>A0A1Q5TCP4_9EURO</name>
<protein>
    <recommendedName>
        <fullName evidence="8">FAD/NAD(P)-binding domain-containing protein</fullName>
    </recommendedName>
</protein>
<feature type="region of interest" description="Disordered" evidence="5">
    <location>
        <begin position="29"/>
        <end position="49"/>
    </location>
</feature>
<evidence type="ECO:0000256" key="5">
    <source>
        <dbReference type="SAM" id="MobiDB-lite"/>
    </source>
</evidence>
<dbReference type="InterPro" id="IPR050346">
    <property type="entry name" value="FMO-like"/>
</dbReference>
<comment type="caution">
    <text evidence="6">The sequence shown here is derived from an EMBL/GenBank/DDBJ whole genome shotgun (WGS) entry which is preliminary data.</text>
</comment>
<proteinExistence type="inferred from homology"/>
<keyword evidence="7" id="KW-1185">Reference proteome</keyword>
<dbReference type="EMBL" id="MNBE01000682">
    <property type="protein sequence ID" value="OKO98002.1"/>
    <property type="molecule type" value="Genomic_DNA"/>
</dbReference>
<evidence type="ECO:0000256" key="3">
    <source>
        <dbReference type="ARBA" id="ARBA00022827"/>
    </source>
</evidence>
<evidence type="ECO:0000313" key="6">
    <source>
        <dbReference type="EMBL" id="OKO98002.1"/>
    </source>
</evidence>
<dbReference type="InterPro" id="IPR036188">
    <property type="entry name" value="FAD/NAD-bd_sf"/>
</dbReference>
<evidence type="ECO:0000313" key="7">
    <source>
        <dbReference type="Proteomes" id="UP000186955"/>
    </source>
</evidence>
<sequence length="715" mass="78941">MDRVVIVGAGLYGLIAAKTYLQVTGTYDNPRQDDNATQTETTHTRPTCFSDIRPSVEHVPGCSLLVMDAGSDIGGTWAEERLYPNLLSQNSYGMYEFSDMPFSQVVPEETTGAGRQFIAGWKINRYLHAWAEKWNLKKHIRLNWKVESIRRHESKEWELKVRIGPSPAQDIRIVCDKLILATGLTSVPNIPDISSSSSTDTSTSVIHAKDVGDWARDNLGYQPLPSSGLSVGKSSPNEQQSHPLKSVVIYGGAKSSFDLVHFFATLHQKDPALHLQLAPKEPLTVHWIIRKDGAGPAWMTPPTSSLLNGDTVASDKAASSRLLHYLDPCCYETPKRLACHHPTEGQSWGFRVEGSWLVRLLHGNPLGRWWIRWFWRSVDRGLEEFAQYESEPKTQLLRPSNSVVSCASSIGITNQPDLWETIRSPHVKVYRSSIEHISASSAQDEGDLIGNLKVLLEDNISLDNVDLVIHATGYKPVVRIKFDPPSFRLSLGLSGLVHKNSEKDNPAHEIEPSNGVEIPLDGAVESHIQQWKSLDQQSDELVRKTLATTGCTPADRATPSWIGESQLLPYRLFRRMVAPQLVANGDRSFATVGVVLTSTIAVVAEVQALWVTAFLTGGFDETSADSKSHGSTALCLNGMPQLDMEKAVSEDVMLGSLTGSGLEVDAIHYNDILMRDLGLNPHRLGGGFLKELTGVYEPSAYAGIVDEWRKSRGLM</sequence>
<feature type="compositionally biased region" description="Polar residues" evidence="5">
    <location>
        <begin position="29"/>
        <end position="47"/>
    </location>
</feature>
<dbReference type="STRING" id="1316194.A0A1Q5TCP4"/>
<dbReference type="Proteomes" id="UP000186955">
    <property type="component" value="Unassembled WGS sequence"/>
</dbReference>
<keyword evidence="2" id="KW-0285">Flavoprotein</keyword>
<dbReference type="GO" id="GO:0004499">
    <property type="term" value="F:N,N-dimethylaniline monooxygenase activity"/>
    <property type="evidence" value="ECO:0007669"/>
    <property type="project" value="InterPro"/>
</dbReference>
<evidence type="ECO:0008006" key="8">
    <source>
        <dbReference type="Google" id="ProtNLM"/>
    </source>
</evidence>
<dbReference type="GO" id="GO:0050661">
    <property type="term" value="F:NADP binding"/>
    <property type="evidence" value="ECO:0007669"/>
    <property type="project" value="InterPro"/>
</dbReference>
<dbReference type="PANTHER" id="PTHR23023">
    <property type="entry name" value="DIMETHYLANILINE MONOOXYGENASE"/>
    <property type="match status" value="1"/>
</dbReference>
<dbReference type="InterPro" id="IPR020946">
    <property type="entry name" value="Flavin_mOase-like"/>
</dbReference>
<reference evidence="6 7" key="1">
    <citation type="submission" date="2016-10" db="EMBL/GenBank/DDBJ databases">
        <title>Genome sequence of the ascomycete fungus Penicillium subrubescens.</title>
        <authorList>
            <person name="De Vries R.P."/>
            <person name="Peng M."/>
            <person name="Dilokpimol A."/>
            <person name="Hilden K."/>
            <person name="Makela M.R."/>
            <person name="Grigoriev I."/>
            <person name="Riley R."/>
            <person name="Granchi Z."/>
        </authorList>
    </citation>
    <scope>NUCLEOTIDE SEQUENCE [LARGE SCALE GENOMIC DNA]</scope>
    <source>
        <strain evidence="6 7">CBS 132785</strain>
    </source>
</reference>
<keyword evidence="4" id="KW-0560">Oxidoreductase</keyword>
<evidence type="ECO:0000256" key="2">
    <source>
        <dbReference type="ARBA" id="ARBA00022630"/>
    </source>
</evidence>